<dbReference type="Proteomes" id="UP000660024">
    <property type="component" value="Unassembled WGS sequence"/>
</dbReference>
<keyword evidence="18" id="KW-1185">Reference proteome</keyword>
<feature type="active site" description="Proton acceptor" evidence="16">
    <location>
        <position position="95"/>
    </location>
</feature>
<feature type="binding site" evidence="16">
    <location>
        <position position="172"/>
    </location>
    <ligand>
        <name>substrate</name>
    </ligand>
</feature>
<dbReference type="InterPro" id="IPR043129">
    <property type="entry name" value="ATPase_NBD"/>
</dbReference>
<feature type="binding site" evidence="16">
    <location>
        <position position="119"/>
    </location>
    <ligand>
        <name>ATP</name>
        <dbReference type="ChEBI" id="CHEBI:30616"/>
    </ligand>
</feature>
<gene>
    <name evidence="16" type="primary">coaX</name>
    <name evidence="17" type="ORF">I5M32_04360</name>
</gene>
<keyword evidence="11 16" id="KW-0067">ATP-binding</keyword>
<dbReference type="PANTHER" id="PTHR34265:SF1">
    <property type="entry name" value="TYPE III PANTOTHENATE KINASE"/>
    <property type="match status" value="1"/>
</dbReference>
<evidence type="ECO:0000256" key="12">
    <source>
        <dbReference type="ARBA" id="ARBA00022958"/>
    </source>
</evidence>
<evidence type="ECO:0000256" key="9">
    <source>
        <dbReference type="ARBA" id="ARBA00022741"/>
    </source>
</evidence>
<comment type="catalytic activity">
    <reaction evidence="1 16">
        <text>(R)-pantothenate + ATP = (R)-4'-phosphopantothenate + ADP + H(+)</text>
        <dbReference type="Rhea" id="RHEA:16373"/>
        <dbReference type="ChEBI" id="CHEBI:10986"/>
        <dbReference type="ChEBI" id="CHEBI:15378"/>
        <dbReference type="ChEBI" id="CHEBI:29032"/>
        <dbReference type="ChEBI" id="CHEBI:30616"/>
        <dbReference type="ChEBI" id="CHEBI:456216"/>
        <dbReference type="EC" id="2.7.1.33"/>
    </reaction>
</comment>
<dbReference type="Pfam" id="PF03309">
    <property type="entry name" value="Pan_kinase"/>
    <property type="match status" value="1"/>
</dbReference>
<keyword evidence="9 16" id="KW-0547">Nucleotide-binding</keyword>
<accession>A0ABS1BH55</accession>
<evidence type="ECO:0000256" key="6">
    <source>
        <dbReference type="ARBA" id="ARBA00012102"/>
    </source>
</evidence>
<comment type="subcellular location">
    <subcellularLocation>
        <location evidence="3 16">Cytoplasm</location>
    </subcellularLocation>
</comment>
<dbReference type="RefSeq" id="WP_200584969.1">
    <property type="nucleotide sequence ID" value="NZ_JAEHFY010000005.1"/>
</dbReference>
<evidence type="ECO:0000256" key="4">
    <source>
        <dbReference type="ARBA" id="ARBA00005225"/>
    </source>
</evidence>
<feature type="binding site" evidence="16">
    <location>
        <position position="116"/>
    </location>
    <ligand>
        <name>K(+)</name>
        <dbReference type="ChEBI" id="CHEBI:29103"/>
    </ligand>
</feature>
<feature type="binding site" evidence="16">
    <location>
        <begin position="93"/>
        <end position="96"/>
    </location>
    <ligand>
        <name>substrate</name>
    </ligand>
</feature>
<dbReference type="CDD" id="cd24015">
    <property type="entry name" value="ASKHA_NBD_PanK-III"/>
    <property type="match status" value="1"/>
</dbReference>
<sequence length="249" mass="27784">MANLVIDVGNSANKIAVFDNDVIIHQVTSLLPLQKDIENLKALFPIKSLIISSVKNDSDLIDEDLTTDFNYIKFNNGTKIPINNQYKSPKSLGLDRLAAVIGAKSIYPNQNVLTIDAGTCITYDFIDEKANYYGGSISPGINMRLKAMNHFTAKLPLVHFEPTFDKEFGDDSNSSMLSGVINGLLYEVEGFIKNHLKKYPTLKIILCGGDATFFDTRFKNSIFAHLILHEPFLVLKGLNTVVKYQHDHN</sequence>
<evidence type="ECO:0000256" key="10">
    <source>
        <dbReference type="ARBA" id="ARBA00022777"/>
    </source>
</evidence>
<dbReference type="PANTHER" id="PTHR34265">
    <property type="entry name" value="TYPE III PANTOTHENATE KINASE"/>
    <property type="match status" value="1"/>
</dbReference>
<comment type="cofactor">
    <cofactor evidence="16">
        <name>NH4(+)</name>
        <dbReference type="ChEBI" id="CHEBI:28938"/>
    </cofactor>
    <cofactor evidence="16">
        <name>K(+)</name>
        <dbReference type="ChEBI" id="CHEBI:29103"/>
    </cofactor>
    <text evidence="16">A monovalent cation. Ammonium or potassium.</text>
</comment>
<comment type="similarity">
    <text evidence="14 16">Belongs to the type III pantothenate kinase family.</text>
</comment>
<comment type="cofactor">
    <cofactor evidence="2">
        <name>K(+)</name>
        <dbReference type="ChEBI" id="CHEBI:29103"/>
    </cofactor>
</comment>
<dbReference type="SUPFAM" id="SSF53067">
    <property type="entry name" value="Actin-like ATPase domain"/>
    <property type="match status" value="2"/>
</dbReference>
<name>A0ABS1BH55_9SPHI</name>
<evidence type="ECO:0000256" key="3">
    <source>
        <dbReference type="ARBA" id="ARBA00004496"/>
    </source>
</evidence>
<evidence type="ECO:0000313" key="18">
    <source>
        <dbReference type="Proteomes" id="UP000660024"/>
    </source>
</evidence>
<evidence type="ECO:0000256" key="7">
    <source>
        <dbReference type="ARBA" id="ARBA00022490"/>
    </source>
</evidence>
<proteinExistence type="inferred from homology"/>
<dbReference type="InterPro" id="IPR004619">
    <property type="entry name" value="Type_III_PanK"/>
</dbReference>
<comment type="function">
    <text evidence="16">Catalyzes the phosphorylation of pantothenate (Pan), the first step in CoA biosynthesis.</text>
</comment>
<comment type="subunit">
    <text evidence="5 16">Homodimer.</text>
</comment>
<dbReference type="EC" id="2.7.1.33" evidence="6 16"/>
<evidence type="ECO:0000256" key="8">
    <source>
        <dbReference type="ARBA" id="ARBA00022679"/>
    </source>
</evidence>
<reference evidence="17 18" key="1">
    <citation type="submission" date="2020-12" db="EMBL/GenBank/DDBJ databases">
        <title>Bacterial novel species Pedobacter sp. SD-b isolated from soil.</title>
        <authorList>
            <person name="Jung H.-Y."/>
        </authorList>
    </citation>
    <scope>NUCLEOTIDE SEQUENCE [LARGE SCALE GENOMIC DNA]</scope>
    <source>
        <strain evidence="17 18">SD-b</strain>
    </source>
</reference>
<evidence type="ECO:0000256" key="14">
    <source>
        <dbReference type="ARBA" id="ARBA00038036"/>
    </source>
</evidence>
<evidence type="ECO:0000256" key="13">
    <source>
        <dbReference type="ARBA" id="ARBA00022993"/>
    </source>
</evidence>
<evidence type="ECO:0000256" key="2">
    <source>
        <dbReference type="ARBA" id="ARBA00001958"/>
    </source>
</evidence>
<evidence type="ECO:0000256" key="1">
    <source>
        <dbReference type="ARBA" id="ARBA00001206"/>
    </source>
</evidence>
<evidence type="ECO:0000256" key="16">
    <source>
        <dbReference type="HAMAP-Rule" id="MF_01274"/>
    </source>
</evidence>
<dbReference type="NCBIfam" id="TIGR00671">
    <property type="entry name" value="baf"/>
    <property type="match status" value="1"/>
</dbReference>
<keyword evidence="12 16" id="KW-0630">Potassium</keyword>
<dbReference type="GO" id="GO:0016301">
    <property type="term" value="F:kinase activity"/>
    <property type="evidence" value="ECO:0007669"/>
    <property type="project" value="UniProtKB-KW"/>
</dbReference>
<keyword evidence="16" id="KW-0479">Metal-binding</keyword>
<keyword evidence="7 16" id="KW-0963">Cytoplasm</keyword>
<comment type="pathway">
    <text evidence="4 16">Cofactor biosynthesis; coenzyme A biosynthesis; CoA from (R)-pantothenate: step 1/5.</text>
</comment>
<protein>
    <recommendedName>
        <fullName evidence="15 16">Type III pantothenate kinase</fullName>
        <ecNumber evidence="6 16">2.7.1.33</ecNumber>
    </recommendedName>
    <alternativeName>
        <fullName evidence="16">PanK-III</fullName>
    </alternativeName>
    <alternativeName>
        <fullName evidence="16">Pantothenic acid kinase</fullName>
    </alternativeName>
</protein>
<feature type="binding site" evidence="16">
    <location>
        <begin position="7"/>
        <end position="14"/>
    </location>
    <ligand>
        <name>ATP</name>
        <dbReference type="ChEBI" id="CHEBI:30616"/>
    </ligand>
</feature>
<comment type="caution">
    <text evidence="17">The sequence shown here is derived from an EMBL/GenBank/DDBJ whole genome shotgun (WGS) entry which is preliminary data.</text>
</comment>
<dbReference type="HAMAP" id="MF_01274">
    <property type="entry name" value="Pantothen_kinase_3"/>
    <property type="match status" value="1"/>
</dbReference>
<keyword evidence="13 16" id="KW-0173">Coenzyme A biosynthesis</keyword>
<organism evidence="17 18">
    <name type="scientific">Pedobacter segetis</name>
    <dbReference type="NCBI Taxonomy" id="2793069"/>
    <lineage>
        <taxon>Bacteria</taxon>
        <taxon>Pseudomonadati</taxon>
        <taxon>Bacteroidota</taxon>
        <taxon>Sphingobacteriia</taxon>
        <taxon>Sphingobacteriales</taxon>
        <taxon>Sphingobacteriaceae</taxon>
        <taxon>Pedobacter</taxon>
    </lineage>
</organism>
<feature type="binding site" evidence="16">
    <location>
        <position position="86"/>
    </location>
    <ligand>
        <name>substrate</name>
    </ligand>
</feature>
<keyword evidence="10 16" id="KW-0418">Kinase</keyword>
<evidence type="ECO:0000256" key="11">
    <source>
        <dbReference type="ARBA" id="ARBA00022840"/>
    </source>
</evidence>
<evidence type="ECO:0000256" key="15">
    <source>
        <dbReference type="ARBA" id="ARBA00040883"/>
    </source>
</evidence>
<dbReference type="Gene3D" id="3.30.420.40">
    <property type="match status" value="1"/>
</dbReference>
<dbReference type="EMBL" id="JAEHFY010000005">
    <property type="protein sequence ID" value="MBK0382185.1"/>
    <property type="molecule type" value="Genomic_DNA"/>
</dbReference>
<evidence type="ECO:0000256" key="5">
    <source>
        <dbReference type="ARBA" id="ARBA00011738"/>
    </source>
</evidence>
<evidence type="ECO:0000313" key="17">
    <source>
        <dbReference type="EMBL" id="MBK0382185.1"/>
    </source>
</evidence>
<keyword evidence="8 16" id="KW-0808">Transferase</keyword>